<dbReference type="EMBL" id="QMFB01000004">
    <property type="protein sequence ID" value="RAV21493.1"/>
    <property type="molecule type" value="Genomic_DNA"/>
</dbReference>
<dbReference type="GO" id="GO:1901678">
    <property type="term" value="P:iron coordination entity transport"/>
    <property type="evidence" value="ECO:0007669"/>
    <property type="project" value="UniProtKB-ARBA"/>
</dbReference>
<dbReference type="PANTHER" id="PTHR30532:SF1">
    <property type="entry name" value="IRON(3+)-HYDROXAMATE-BINDING PROTEIN FHUD"/>
    <property type="match status" value="1"/>
</dbReference>
<proteinExistence type="inferred from homology"/>
<dbReference type="Gene3D" id="3.40.50.1980">
    <property type="entry name" value="Nitrogenase molybdenum iron protein domain"/>
    <property type="match status" value="2"/>
</dbReference>
<evidence type="ECO:0000256" key="3">
    <source>
        <dbReference type="ARBA" id="ARBA00022448"/>
    </source>
</evidence>
<keyword evidence="5" id="KW-0175">Coiled coil</keyword>
<evidence type="ECO:0000256" key="2">
    <source>
        <dbReference type="ARBA" id="ARBA00008814"/>
    </source>
</evidence>
<dbReference type="PROSITE" id="PS51257">
    <property type="entry name" value="PROKAR_LIPOPROTEIN"/>
    <property type="match status" value="1"/>
</dbReference>
<dbReference type="InterPro" id="IPR002491">
    <property type="entry name" value="ABC_transptr_periplasmic_BD"/>
</dbReference>
<organism evidence="9 10">
    <name type="scientific">Paenibacillus contaminans</name>
    <dbReference type="NCBI Taxonomy" id="450362"/>
    <lineage>
        <taxon>Bacteria</taxon>
        <taxon>Bacillati</taxon>
        <taxon>Bacillota</taxon>
        <taxon>Bacilli</taxon>
        <taxon>Bacillales</taxon>
        <taxon>Paenibacillaceae</taxon>
        <taxon>Paenibacillus</taxon>
    </lineage>
</organism>
<dbReference type="Proteomes" id="UP000250369">
    <property type="component" value="Unassembled WGS sequence"/>
</dbReference>
<evidence type="ECO:0000256" key="4">
    <source>
        <dbReference type="ARBA" id="ARBA00022729"/>
    </source>
</evidence>
<evidence type="ECO:0000313" key="10">
    <source>
        <dbReference type="Proteomes" id="UP000250369"/>
    </source>
</evidence>
<accession>A0A329MS12</accession>
<evidence type="ECO:0000256" key="7">
    <source>
        <dbReference type="SAM" id="SignalP"/>
    </source>
</evidence>
<reference evidence="9 10" key="1">
    <citation type="journal article" date="2009" name="Int. J. Syst. Evol. Microbiol.">
        <title>Paenibacillus contaminans sp. nov., isolated from a contaminated laboratory plate.</title>
        <authorList>
            <person name="Chou J.H."/>
            <person name="Lee J.H."/>
            <person name="Lin M.C."/>
            <person name="Chang P.S."/>
            <person name="Arun A.B."/>
            <person name="Young C.C."/>
            <person name="Chen W.M."/>
        </authorList>
    </citation>
    <scope>NUCLEOTIDE SEQUENCE [LARGE SCALE GENOMIC DNA]</scope>
    <source>
        <strain evidence="9 10">CKOBP-6</strain>
    </source>
</reference>
<dbReference type="Pfam" id="PF01497">
    <property type="entry name" value="Peripla_BP_2"/>
    <property type="match status" value="1"/>
</dbReference>
<feature type="domain" description="Fe/B12 periplasmic-binding" evidence="8">
    <location>
        <begin position="81"/>
        <end position="340"/>
    </location>
</feature>
<name>A0A329MS12_9BACL</name>
<comment type="similarity">
    <text evidence="2">Belongs to the bacterial solute-binding protein 8 family.</text>
</comment>
<dbReference type="GO" id="GO:0030288">
    <property type="term" value="C:outer membrane-bounded periplasmic space"/>
    <property type="evidence" value="ECO:0007669"/>
    <property type="project" value="TreeGrafter"/>
</dbReference>
<sequence>MRINIIGGFAPVIRPSKLCLNALMICSLVVALAACGSAGDKSGDASSSPSPSAGQSAAGQPSAAPRSLKDALGQVSVPAAPQRIVAPYVEDALVTLGVKPTMQWSLGPLVQDYLQPYLPDVPKLDFANGVNMEALLNANPDLIVLYTKQLAADGAIDGFKKIAPTYTFDDATVDWKGTLRVLGDILNKKDAAEKAIQDYDRKVSEAKQRLEPVVKGRTFAVIRIKPKEVLLMDGTYYSGPVLYGDLGLQPHKMVRELSWELNKPISQEVLPQLDADYIFYMVQGEAVRPKANEWLADPIWKSVPAVKQGHVYEVDANYWMASGALANGKKIDDVLKHLVK</sequence>
<keyword evidence="3" id="KW-0813">Transport</keyword>
<keyword evidence="4 7" id="KW-0732">Signal</keyword>
<protein>
    <submittedName>
        <fullName evidence="9">ABC transporter substrate-binding protein</fullName>
    </submittedName>
</protein>
<dbReference type="SUPFAM" id="SSF53807">
    <property type="entry name" value="Helical backbone' metal receptor"/>
    <property type="match status" value="1"/>
</dbReference>
<feature type="chain" id="PRO_5016253850" evidence="7">
    <location>
        <begin position="34"/>
        <end position="340"/>
    </location>
</feature>
<dbReference type="PANTHER" id="PTHR30532">
    <property type="entry name" value="IRON III DICITRATE-BINDING PERIPLASMIC PROTEIN"/>
    <property type="match status" value="1"/>
</dbReference>
<gene>
    <name evidence="9" type="ORF">DQG23_09470</name>
</gene>
<feature type="signal peptide" evidence="7">
    <location>
        <begin position="1"/>
        <end position="33"/>
    </location>
</feature>
<evidence type="ECO:0000256" key="5">
    <source>
        <dbReference type="SAM" id="Coils"/>
    </source>
</evidence>
<comment type="subcellular location">
    <subcellularLocation>
        <location evidence="1">Cell envelope</location>
    </subcellularLocation>
</comment>
<comment type="caution">
    <text evidence="9">The sequence shown here is derived from an EMBL/GenBank/DDBJ whole genome shotgun (WGS) entry which is preliminary data.</text>
</comment>
<feature type="region of interest" description="Disordered" evidence="6">
    <location>
        <begin position="41"/>
        <end position="64"/>
    </location>
</feature>
<feature type="coiled-coil region" evidence="5">
    <location>
        <begin position="182"/>
        <end position="209"/>
    </location>
</feature>
<evidence type="ECO:0000259" key="8">
    <source>
        <dbReference type="PROSITE" id="PS50983"/>
    </source>
</evidence>
<evidence type="ECO:0000256" key="6">
    <source>
        <dbReference type="SAM" id="MobiDB-lite"/>
    </source>
</evidence>
<evidence type="ECO:0000256" key="1">
    <source>
        <dbReference type="ARBA" id="ARBA00004196"/>
    </source>
</evidence>
<dbReference type="PROSITE" id="PS50983">
    <property type="entry name" value="FE_B12_PBP"/>
    <property type="match status" value="1"/>
</dbReference>
<evidence type="ECO:0000313" key="9">
    <source>
        <dbReference type="EMBL" id="RAV21493.1"/>
    </source>
</evidence>
<dbReference type="InterPro" id="IPR051313">
    <property type="entry name" value="Bact_iron-sidero_bind"/>
</dbReference>
<keyword evidence="10" id="KW-1185">Reference proteome</keyword>
<dbReference type="AlphaFoldDB" id="A0A329MS12"/>